<dbReference type="AlphaFoldDB" id="A0A915E5I9"/>
<proteinExistence type="predicted"/>
<sequence>MASTMLASIKNALRVPMQKLSSCYNTVFNSHEQYGIINMYRTTVLCYASLYFYVKSRGARKNKEIKAAKVSQKEAILNDALTRSGLSS</sequence>
<protein>
    <submittedName>
        <fullName evidence="2">Uncharacterized protein</fullName>
    </submittedName>
</protein>
<evidence type="ECO:0000313" key="1">
    <source>
        <dbReference type="Proteomes" id="UP000887574"/>
    </source>
</evidence>
<organism evidence="1 2">
    <name type="scientific">Ditylenchus dipsaci</name>
    <dbReference type="NCBI Taxonomy" id="166011"/>
    <lineage>
        <taxon>Eukaryota</taxon>
        <taxon>Metazoa</taxon>
        <taxon>Ecdysozoa</taxon>
        <taxon>Nematoda</taxon>
        <taxon>Chromadorea</taxon>
        <taxon>Rhabditida</taxon>
        <taxon>Tylenchina</taxon>
        <taxon>Tylenchomorpha</taxon>
        <taxon>Sphaerularioidea</taxon>
        <taxon>Anguinidae</taxon>
        <taxon>Anguininae</taxon>
        <taxon>Ditylenchus</taxon>
    </lineage>
</organism>
<dbReference type="WBParaSite" id="jg26417">
    <property type="protein sequence ID" value="jg26417"/>
    <property type="gene ID" value="jg26417"/>
</dbReference>
<accession>A0A915E5I9</accession>
<keyword evidence="1" id="KW-1185">Reference proteome</keyword>
<dbReference type="Proteomes" id="UP000887574">
    <property type="component" value="Unplaced"/>
</dbReference>
<reference evidence="2" key="1">
    <citation type="submission" date="2022-11" db="UniProtKB">
        <authorList>
            <consortium name="WormBaseParasite"/>
        </authorList>
    </citation>
    <scope>IDENTIFICATION</scope>
</reference>
<evidence type="ECO:0000313" key="2">
    <source>
        <dbReference type="WBParaSite" id="jg26417"/>
    </source>
</evidence>
<name>A0A915E5I9_9BILA</name>